<dbReference type="EMBL" id="HBIV01015145">
    <property type="protein sequence ID" value="CAE0659497.1"/>
    <property type="molecule type" value="Transcribed_RNA"/>
</dbReference>
<sequence>MLPFSKGRKKGLEGLRKFPLVQRVLPGISVATLSKPTPDLTSSVENELLKPSVPDFVSLRIQLPEWCNASSLGNTKSQKKSPRRHPYFHTAVAIPCRSDVL</sequence>
<name>A0A6V3L250_9EUKA</name>
<evidence type="ECO:0000313" key="1">
    <source>
        <dbReference type="EMBL" id="CAE0659493.1"/>
    </source>
</evidence>
<reference evidence="2" key="1">
    <citation type="submission" date="2021-01" db="EMBL/GenBank/DDBJ databases">
        <authorList>
            <person name="Corre E."/>
            <person name="Pelletier E."/>
            <person name="Niang G."/>
            <person name="Scheremetjew M."/>
            <person name="Finn R."/>
            <person name="Kale V."/>
            <person name="Holt S."/>
            <person name="Cochrane G."/>
            <person name="Meng A."/>
            <person name="Brown T."/>
            <person name="Cohen L."/>
        </authorList>
    </citation>
    <scope>NUCLEOTIDE SEQUENCE</scope>
    <source>
        <strain evidence="2">CCCM811</strain>
    </source>
</reference>
<gene>
    <name evidence="1" type="ORF">LGLO00237_LOCUS11069</name>
    <name evidence="2" type="ORF">LGLO00237_LOCUS11073</name>
</gene>
<protein>
    <submittedName>
        <fullName evidence="2">Uncharacterized protein</fullName>
    </submittedName>
</protein>
<accession>A0A6V3L250</accession>
<evidence type="ECO:0000313" key="2">
    <source>
        <dbReference type="EMBL" id="CAE0659497.1"/>
    </source>
</evidence>
<organism evidence="2">
    <name type="scientific">Lotharella globosa</name>
    <dbReference type="NCBI Taxonomy" id="91324"/>
    <lineage>
        <taxon>Eukaryota</taxon>
        <taxon>Sar</taxon>
        <taxon>Rhizaria</taxon>
        <taxon>Cercozoa</taxon>
        <taxon>Chlorarachniophyceae</taxon>
        <taxon>Lotharella</taxon>
    </lineage>
</organism>
<dbReference type="EMBL" id="HBIV01015141">
    <property type="protein sequence ID" value="CAE0659493.1"/>
    <property type="molecule type" value="Transcribed_RNA"/>
</dbReference>
<proteinExistence type="predicted"/>
<dbReference type="AlphaFoldDB" id="A0A6V3L250"/>